<dbReference type="RefSeq" id="WP_231321452.1">
    <property type="nucleotide sequence ID" value="NZ_CP088156.1"/>
</dbReference>
<reference evidence="2" key="1">
    <citation type="journal article" date="2024" name="Antonie Van Leeuwenhoek">
        <title>Bradyrhizobium ontarionense sp. nov., a novel bacterial symbiont isolated from Aeschynomene indica (Indian jointvetch), harbours photosynthesis, nitrogen fixation and nitrous oxide (N2O) reductase genes.</title>
        <authorList>
            <person name="Bromfield E.S.P."/>
            <person name="Cloutier S."/>
        </authorList>
    </citation>
    <scope>NUCLEOTIDE SEQUENCE</scope>
    <source>
        <strain evidence="2">A19</strain>
    </source>
</reference>
<evidence type="ECO:0000313" key="3">
    <source>
        <dbReference type="Proteomes" id="UP001431010"/>
    </source>
</evidence>
<keyword evidence="1" id="KW-0472">Membrane</keyword>
<sequence length="181" mass="19653">MTFGKRQSGVGGSAQALNVGMAAARNDVVTETAPATGSPIRWFIAFVVCGAMLYGLVKTYGPDILRDHRLAGTWQPAYDLRATDGKCKRTNFVVTFCEAKIKSVAQPDKAPIDHGFFMLFAGGGGEALVPVRSTIDRSAVSIFYSAETRRWNRTLSFLFSAGLMALFEVIALCLFWNAVKS</sequence>
<dbReference type="EMBL" id="CP088156">
    <property type="protein sequence ID" value="UFZ04603.1"/>
    <property type="molecule type" value="Genomic_DNA"/>
</dbReference>
<gene>
    <name evidence="2" type="ORF">LQG66_36400</name>
</gene>
<protein>
    <recommendedName>
        <fullName evidence="4">DUF3592 domain-containing protein</fullName>
    </recommendedName>
</protein>
<keyword evidence="1" id="KW-1133">Transmembrane helix</keyword>
<feature type="transmembrane region" description="Helical" evidence="1">
    <location>
        <begin position="157"/>
        <end position="179"/>
    </location>
</feature>
<feature type="transmembrane region" description="Helical" evidence="1">
    <location>
        <begin position="40"/>
        <end position="57"/>
    </location>
</feature>
<evidence type="ECO:0000313" key="2">
    <source>
        <dbReference type="EMBL" id="UFZ04603.1"/>
    </source>
</evidence>
<evidence type="ECO:0000256" key="1">
    <source>
        <dbReference type="SAM" id="Phobius"/>
    </source>
</evidence>
<proteinExistence type="predicted"/>
<accession>A0ABY3RBH9</accession>
<evidence type="ECO:0008006" key="4">
    <source>
        <dbReference type="Google" id="ProtNLM"/>
    </source>
</evidence>
<name>A0ABY3RBH9_9BRAD</name>
<dbReference type="Proteomes" id="UP001431010">
    <property type="component" value="Chromosome"/>
</dbReference>
<organism evidence="2 3">
    <name type="scientific">Bradyrhizobium ontarionense</name>
    <dbReference type="NCBI Taxonomy" id="2898149"/>
    <lineage>
        <taxon>Bacteria</taxon>
        <taxon>Pseudomonadati</taxon>
        <taxon>Pseudomonadota</taxon>
        <taxon>Alphaproteobacteria</taxon>
        <taxon>Hyphomicrobiales</taxon>
        <taxon>Nitrobacteraceae</taxon>
        <taxon>Bradyrhizobium</taxon>
    </lineage>
</organism>
<keyword evidence="1" id="KW-0812">Transmembrane</keyword>
<keyword evidence="3" id="KW-1185">Reference proteome</keyword>